<keyword evidence="14" id="KW-1185">Reference proteome</keyword>
<evidence type="ECO:0000256" key="8">
    <source>
        <dbReference type="ARBA" id="ARBA00023242"/>
    </source>
</evidence>
<dbReference type="SUPFAM" id="SSF101936">
    <property type="entry name" value="DNA-binding pseudobarrel domain"/>
    <property type="match status" value="1"/>
</dbReference>
<evidence type="ECO:0000256" key="1">
    <source>
        <dbReference type="ARBA" id="ARBA00004123"/>
    </source>
</evidence>
<feature type="region of interest" description="Disordered" evidence="9">
    <location>
        <begin position="471"/>
        <end position="532"/>
    </location>
</feature>
<keyword evidence="10" id="KW-0812">Transmembrane</keyword>
<dbReference type="GO" id="GO:0003677">
    <property type="term" value="F:DNA binding"/>
    <property type="evidence" value="ECO:0007669"/>
    <property type="project" value="UniProtKB-KW"/>
</dbReference>
<dbReference type="InterPro" id="IPR011124">
    <property type="entry name" value="Znf_CW"/>
</dbReference>
<feature type="domain" description="TF-B3" evidence="11">
    <location>
        <begin position="58"/>
        <end position="159"/>
    </location>
</feature>
<dbReference type="AlphaFoldDB" id="A0A843UWT2"/>
<keyword evidence="10" id="KW-0472">Membrane</keyword>
<accession>A0A843UWT2</accession>
<dbReference type="Pfam" id="PF07496">
    <property type="entry name" value="zf-CW"/>
    <property type="match status" value="1"/>
</dbReference>
<evidence type="ECO:0000256" key="3">
    <source>
        <dbReference type="ARBA" id="ARBA00022771"/>
    </source>
</evidence>
<dbReference type="Gene3D" id="2.40.330.10">
    <property type="entry name" value="DNA-binding pseudobarrel domain"/>
    <property type="match status" value="1"/>
</dbReference>
<dbReference type="GO" id="GO:0006355">
    <property type="term" value="P:regulation of DNA-templated transcription"/>
    <property type="evidence" value="ECO:0007669"/>
    <property type="project" value="UniProtKB-ARBA"/>
</dbReference>
<feature type="domain" description="CW-type" evidence="12">
    <location>
        <begin position="320"/>
        <end position="370"/>
    </location>
</feature>
<comment type="subcellular location">
    <subcellularLocation>
        <location evidence="1">Nucleus</location>
    </subcellularLocation>
</comment>
<evidence type="ECO:0000256" key="9">
    <source>
        <dbReference type="SAM" id="MobiDB-lite"/>
    </source>
</evidence>
<dbReference type="GO" id="GO:0005634">
    <property type="term" value="C:nucleus"/>
    <property type="evidence" value="ECO:0007669"/>
    <property type="project" value="UniProtKB-SubCell"/>
</dbReference>
<keyword evidence="3" id="KW-0863">Zinc-finger</keyword>
<evidence type="ECO:0000256" key="2">
    <source>
        <dbReference type="ARBA" id="ARBA00022723"/>
    </source>
</evidence>
<reference evidence="13" key="1">
    <citation type="submission" date="2017-07" db="EMBL/GenBank/DDBJ databases">
        <title>Taro Niue Genome Assembly and Annotation.</title>
        <authorList>
            <person name="Atibalentja N."/>
            <person name="Keating K."/>
            <person name="Fields C.J."/>
        </authorList>
    </citation>
    <scope>NUCLEOTIDE SEQUENCE</scope>
    <source>
        <strain evidence="13">Niue_2</strain>
        <tissue evidence="13">Leaf</tissue>
    </source>
</reference>
<dbReference type="Pfam" id="PF02362">
    <property type="entry name" value="B3"/>
    <property type="match status" value="1"/>
</dbReference>
<dbReference type="CDD" id="cd10017">
    <property type="entry name" value="B3_DNA"/>
    <property type="match status" value="1"/>
</dbReference>
<keyword evidence="8" id="KW-0539">Nucleus</keyword>
<keyword evidence="2" id="KW-0479">Metal-binding</keyword>
<evidence type="ECO:0000313" key="14">
    <source>
        <dbReference type="Proteomes" id="UP000652761"/>
    </source>
</evidence>
<dbReference type="GO" id="GO:0008270">
    <property type="term" value="F:zinc ion binding"/>
    <property type="evidence" value="ECO:0007669"/>
    <property type="project" value="UniProtKB-KW"/>
</dbReference>
<name>A0A843UWT2_COLES</name>
<feature type="region of interest" description="Disordered" evidence="9">
    <location>
        <begin position="585"/>
        <end position="636"/>
    </location>
</feature>
<dbReference type="FunFam" id="2.40.330.10:FF:000006">
    <property type="entry name" value="B3 domain-containing transcription repressor VAL1"/>
    <property type="match status" value="1"/>
</dbReference>
<evidence type="ECO:0000259" key="12">
    <source>
        <dbReference type="PROSITE" id="PS51050"/>
    </source>
</evidence>
<dbReference type="PANTHER" id="PTHR46245:SF2">
    <property type="entry name" value="B3 DOMAIN-CONTAINING TRANSCRIPTION REPRESSOR VAL2"/>
    <property type="match status" value="1"/>
</dbReference>
<feature type="compositionally biased region" description="Basic and acidic residues" evidence="9">
    <location>
        <begin position="521"/>
        <end position="532"/>
    </location>
</feature>
<dbReference type="Gene3D" id="3.30.40.100">
    <property type="match status" value="1"/>
</dbReference>
<dbReference type="PROSITE" id="PS51050">
    <property type="entry name" value="ZF_CW"/>
    <property type="match status" value="1"/>
</dbReference>
<dbReference type="PANTHER" id="PTHR46245">
    <property type="entry name" value="B3 DOMAIN-CONTAINING PROTEIN OS07G0563300"/>
    <property type="match status" value="1"/>
</dbReference>
<organism evidence="13 14">
    <name type="scientific">Colocasia esculenta</name>
    <name type="common">Wild taro</name>
    <name type="synonym">Arum esculentum</name>
    <dbReference type="NCBI Taxonomy" id="4460"/>
    <lineage>
        <taxon>Eukaryota</taxon>
        <taxon>Viridiplantae</taxon>
        <taxon>Streptophyta</taxon>
        <taxon>Embryophyta</taxon>
        <taxon>Tracheophyta</taxon>
        <taxon>Spermatophyta</taxon>
        <taxon>Magnoliopsida</taxon>
        <taxon>Liliopsida</taxon>
        <taxon>Araceae</taxon>
        <taxon>Aroideae</taxon>
        <taxon>Colocasieae</taxon>
        <taxon>Colocasia</taxon>
    </lineage>
</organism>
<dbReference type="InterPro" id="IPR003340">
    <property type="entry name" value="B3_DNA-bd"/>
</dbReference>
<evidence type="ECO:0000256" key="10">
    <source>
        <dbReference type="SAM" id="Phobius"/>
    </source>
</evidence>
<keyword evidence="7" id="KW-0804">Transcription</keyword>
<dbReference type="Proteomes" id="UP000652761">
    <property type="component" value="Unassembled WGS sequence"/>
</dbReference>
<evidence type="ECO:0008006" key="15">
    <source>
        <dbReference type="Google" id="ProtNLM"/>
    </source>
</evidence>
<dbReference type="PROSITE" id="PS50863">
    <property type="entry name" value="B3"/>
    <property type="match status" value="1"/>
</dbReference>
<keyword evidence="10" id="KW-1133">Transmembrane helix</keyword>
<evidence type="ECO:0000256" key="5">
    <source>
        <dbReference type="ARBA" id="ARBA00023015"/>
    </source>
</evidence>
<evidence type="ECO:0000256" key="6">
    <source>
        <dbReference type="ARBA" id="ARBA00023125"/>
    </source>
</evidence>
<evidence type="ECO:0000313" key="13">
    <source>
        <dbReference type="EMBL" id="MQL87096.1"/>
    </source>
</evidence>
<keyword evidence="6" id="KW-0238">DNA-binding</keyword>
<dbReference type="OrthoDB" id="757982at2759"/>
<sequence length="636" mass="70232">MVKNLAGENASLVASAFIVDALLQNLLLCYWTMGEYNALTVQRVQILLRSNSTIVPLFEKVLSASDAGRIGRLVLPKACAEAYFPPISQPEGLPLRIQDAKGKDWVFQFRFWPNNNSRMYVLEGVTPCIQSMQLQAGDTVTFSRIDPEGKLVMGFRKATNSVPLQDSQISAIANGNESFLSGVIENLPIVSGYSGLLQSLKGTAVPHSIGLSEHPIPADGVTNCIKSDMLGSRLIEGLPLQPLLVPERKRSRNIGSKSKRLHIDSEDALELKLTWEEAQDLLCAPPNAKPSIVMIEDHEFEEYEEPPVFGKRTIFTIRTSGDNDQWAQCDSCQKWRRLPVDVLLFSKWTCADNRWDPKRSSCSAPDEMSQRELQNILRLNADLRKRKLSSTYRSSEREESGLETLATAAVLGDEENQATPSIAATTKHPRHRPGCTCIVCIQPPSGKGPKHKPTCTCNVCMTVKRRFKTLMMRKKKRQSEQEEAETTKKPAWTNKDDTEADSSSKSGLPLDMTPQNESDSGYDRTTTEMGKRPIDLNCQPERAVEDPQAGQARVSMMSLLHVATLPLETYLKQNGLTSLATCEQQASSSSHALPQAPVESEGRTAEESCVAPAAKENDGIIDEGCSETDQARNDPA</sequence>
<evidence type="ECO:0000256" key="7">
    <source>
        <dbReference type="ARBA" id="ARBA00023163"/>
    </source>
</evidence>
<comment type="caution">
    <text evidence="13">The sequence shown here is derived from an EMBL/GenBank/DDBJ whole genome shotgun (WGS) entry which is preliminary data.</text>
</comment>
<protein>
    <recommendedName>
        <fullName evidence="15">B3 domain-containing transcription repressor VAL2</fullName>
    </recommendedName>
</protein>
<keyword evidence="4" id="KW-0862">Zinc</keyword>
<proteinExistence type="predicted"/>
<keyword evidence="5" id="KW-0805">Transcription regulation</keyword>
<dbReference type="SMART" id="SM01019">
    <property type="entry name" value="B3"/>
    <property type="match status" value="1"/>
</dbReference>
<evidence type="ECO:0000259" key="11">
    <source>
        <dbReference type="PROSITE" id="PS50863"/>
    </source>
</evidence>
<feature type="transmembrane region" description="Helical" evidence="10">
    <location>
        <begin position="12"/>
        <end position="33"/>
    </location>
</feature>
<evidence type="ECO:0000256" key="4">
    <source>
        <dbReference type="ARBA" id="ARBA00022833"/>
    </source>
</evidence>
<dbReference type="InterPro" id="IPR015300">
    <property type="entry name" value="DNA-bd_pseudobarrel_sf"/>
</dbReference>
<dbReference type="EMBL" id="NMUH01000952">
    <property type="protein sequence ID" value="MQL87096.1"/>
    <property type="molecule type" value="Genomic_DNA"/>
</dbReference>
<gene>
    <name evidence="13" type="ORF">Taro_019631</name>
</gene>